<comment type="similarity">
    <text evidence="3">Belongs to the CSN3 family.</text>
</comment>
<comment type="caution">
    <text evidence="9">The sequence shown here is derived from an EMBL/GenBank/DDBJ whole genome shotgun (WGS) entry which is preliminary data.</text>
</comment>
<dbReference type="InterPro" id="IPR036390">
    <property type="entry name" value="WH_DNA-bd_sf"/>
</dbReference>
<evidence type="ECO:0000256" key="4">
    <source>
        <dbReference type="ARBA" id="ARBA00014878"/>
    </source>
</evidence>
<dbReference type="Proteomes" id="UP000253551">
    <property type="component" value="Unassembled WGS sequence"/>
</dbReference>
<organism evidence="9 10">
    <name type="scientific">Rhizopus stolonifer</name>
    <name type="common">Rhizopus nigricans</name>
    <dbReference type="NCBI Taxonomy" id="4846"/>
    <lineage>
        <taxon>Eukaryota</taxon>
        <taxon>Fungi</taxon>
        <taxon>Fungi incertae sedis</taxon>
        <taxon>Mucoromycota</taxon>
        <taxon>Mucoromycotina</taxon>
        <taxon>Mucoromycetes</taxon>
        <taxon>Mucorales</taxon>
        <taxon>Mucorineae</taxon>
        <taxon>Rhizopodaceae</taxon>
        <taxon>Rhizopus</taxon>
    </lineage>
</organism>
<keyword evidence="6" id="KW-0736">Signalosome</keyword>
<keyword evidence="10" id="KW-1185">Reference proteome</keyword>
<evidence type="ECO:0000256" key="5">
    <source>
        <dbReference type="ARBA" id="ARBA00022490"/>
    </source>
</evidence>
<dbReference type="InterPro" id="IPR000717">
    <property type="entry name" value="PCI_dom"/>
</dbReference>
<dbReference type="Gene3D" id="1.25.40.570">
    <property type="match status" value="1"/>
</dbReference>
<dbReference type="STRING" id="4846.A0A367IQG2"/>
<dbReference type="PROSITE" id="PS50250">
    <property type="entry name" value="PCI"/>
    <property type="match status" value="1"/>
</dbReference>
<evidence type="ECO:0000256" key="1">
    <source>
        <dbReference type="ARBA" id="ARBA00004123"/>
    </source>
</evidence>
<keyword evidence="5" id="KW-0963">Cytoplasm</keyword>
<dbReference type="OrthoDB" id="29061at2759"/>
<evidence type="ECO:0000259" key="8">
    <source>
        <dbReference type="PROSITE" id="PS50250"/>
    </source>
</evidence>
<dbReference type="Pfam" id="PF22788">
    <property type="entry name" value="COP9_hel_rpt"/>
    <property type="match status" value="1"/>
</dbReference>
<accession>A0A367IQG2</accession>
<gene>
    <name evidence="9" type="ORF">CU098_000644</name>
</gene>
<proteinExistence type="inferred from homology"/>
<evidence type="ECO:0000313" key="9">
    <source>
        <dbReference type="EMBL" id="RCH79937.1"/>
    </source>
</evidence>
<comment type="subcellular location">
    <subcellularLocation>
        <location evidence="2">Cytoplasm</location>
    </subcellularLocation>
    <subcellularLocation>
        <location evidence="1">Nucleus</location>
    </subcellularLocation>
</comment>
<dbReference type="PANTHER" id="PTHR10758:SF1">
    <property type="entry name" value="COP9 SIGNALOSOME COMPLEX SUBUNIT 3"/>
    <property type="match status" value="1"/>
</dbReference>
<name>A0A367IQG2_RHIST</name>
<dbReference type="GO" id="GO:0005737">
    <property type="term" value="C:cytoplasm"/>
    <property type="evidence" value="ECO:0007669"/>
    <property type="project" value="UniProtKB-SubCell"/>
</dbReference>
<evidence type="ECO:0000256" key="7">
    <source>
        <dbReference type="ARBA" id="ARBA00023242"/>
    </source>
</evidence>
<sequence length="398" mass="44634">MVNSPEATPEASSTPIEQPNSIDEVIALVVSDQAHAHAAILNTLSTQQLLAYTSDGLDPLTVLNPVSHSLAYLYFITARCIDATANNGAHLYELLSHFIQVFDPTQIQQAPKQLTLVGKALLHLTHVLKKPLLALQCFKVAIDRFTCSRHALTSLHAPFLQACITAKAYRFPLDLLNQDIDIIDPKANIQGFLEYYYYGSIVYIANKNFERALDFLSIVISAPTQKTISAIQIAAYKKFVLSSLILEGQVRPLAKYTAQSVEKICRTHAAPYLNLVRAFENSDLNMFHDMASKSSSMFESDKHIGLVKQCFQSLRRKKIKEMTKVYMTVGLDDMANKLNVSTEELELILIEMIHQRQVSASISMTDQHVKMVHFSDEEQQTVDISLEDRIFNLSSLND</sequence>
<dbReference type="PANTHER" id="PTHR10758">
    <property type="entry name" value="26S PROTEASOME NON-ATPASE REGULATORY SUBUNIT 3/COP9 SIGNALOSOME COMPLEX SUBUNIT 3"/>
    <property type="match status" value="1"/>
</dbReference>
<dbReference type="EMBL" id="PJQM01006277">
    <property type="protein sequence ID" value="RCH79937.1"/>
    <property type="molecule type" value="Genomic_DNA"/>
</dbReference>
<dbReference type="GO" id="GO:0006511">
    <property type="term" value="P:ubiquitin-dependent protein catabolic process"/>
    <property type="evidence" value="ECO:0007669"/>
    <property type="project" value="TreeGrafter"/>
</dbReference>
<protein>
    <recommendedName>
        <fullName evidence="4">COP9 signalosome complex subunit 3</fullName>
    </recommendedName>
</protein>
<keyword evidence="7" id="KW-0539">Nucleus</keyword>
<evidence type="ECO:0000313" key="10">
    <source>
        <dbReference type="Proteomes" id="UP000253551"/>
    </source>
</evidence>
<evidence type="ECO:0000256" key="6">
    <source>
        <dbReference type="ARBA" id="ARBA00022790"/>
    </source>
</evidence>
<dbReference type="AlphaFoldDB" id="A0A367IQG2"/>
<dbReference type="SMART" id="SM00088">
    <property type="entry name" value="PINT"/>
    <property type="match status" value="1"/>
</dbReference>
<dbReference type="InterPro" id="IPR050756">
    <property type="entry name" value="CSN3"/>
</dbReference>
<dbReference type="Pfam" id="PF01399">
    <property type="entry name" value="PCI"/>
    <property type="match status" value="1"/>
</dbReference>
<dbReference type="GO" id="GO:0008180">
    <property type="term" value="C:COP9 signalosome"/>
    <property type="evidence" value="ECO:0007669"/>
    <property type="project" value="UniProtKB-KW"/>
</dbReference>
<feature type="domain" description="PCI" evidence="8">
    <location>
        <begin position="208"/>
        <end position="376"/>
    </location>
</feature>
<evidence type="ECO:0000256" key="3">
    <source>
        <dbReference type="ARBA" id="ARBA00007084"/>
    </source>
</evidence>
<evidence type="ECO:0000256" key="2">
    <source>
        <dbReference type="ARBA" id="ARBA00004496"/>
    </source>
</evidence>
<dbReference type="SUPFAM" id="SSF46785">
    <property type="entry name" value="Winged helix' DNA-binding domain"/>
    <property type="match status" value="1"/>
</dbReference>
<dbReference type="InterPro" id="IPR055089">
    <property type="entry name" value="COP9_N"/>
</dbReference>
<feature type="non-terminal residue" evidence="9">
    <location>
        <position position="398"/>
    </location>
</feature>
<reference evidence="9 10" key="1">
    <citation type="journal article" date="2018" name="G3 (Bethesda)">
        <title>Phylogenetic and Phylogenomic Definition of Rhizopus Species.</title>
        <authorList>
            <person name="Gryganskyi A.P."/>
            <person name="Golan J."/>
            <person name="Dolatabadi S."/>
            <person name="Mondo S."/>
            <person name="Robb S."/>
            <person name="Idnurm A."/>
            <person name="Muszewska A."/>
            <person name="Steczkiewicz K."/>
            <person name="Masonjones S."/>
            <person name="Liao H.L."/>
            <person name="Gajdeczka M.T."/>
            <person name="Anike F."/>
            <person name="Vuek A."/>
            <person name="Anishchenko I.M."/>
            <person name="Voigt K."/>
            <person name="de Hoog G.S."/>
            <person name="Smith M.E."/>
            <person name="Heitman J."/>
            <person name="Vilgalys R."/>
            <person name="Stajich J.E."/>
        </authorList>
    </citation>
    <scope>NUCLEOTIDE SEQUENCE [LARGE SCALE GENOMIC DNA]</scope>
    <source>
        <strain evidence="9 10">LSU 92-RS-03</strain>
    </source>
</reference>